<evidence type="ECO:0000256" key="1">
    <source>
        <dbReference type="ARBA" id="ARBA00005369"/>
    </source>
</evidence>
<dbReference type="AlphaFoldDB" id="A0A222E565"/>
<sequence length="217" mass="23445">MTDFTTRRRMMVDTQVRPSDVTEFPIIDAMLDIPREAFVPRDKVEAAYASEDVDLGEGRVLLDPRVFAKMLDALNLTNSDLVLDVGAGLGYSSAVIARIAEAVVAVEADETLAEEAQSLLSEHHADNVVLHMGPLTEGAPEHGPYDAIIVEGGVEVLPDSLAAQLKDGGRIAIIFMEQALGTVRVGHKRDGRITWRYAFNGTAPVVNGFEKTAAFAL</sequence>
<gene>
    <name evidence="4" type="ORF">ANTHELSMS3_02609</name>
</gene>
<keyword evidence="4" id="KW-0489">Methyltransferase</keyword>
<reference evidence="4 5" key="1">
    <citation type="submission" date="2017-07" db="EMBL/GenBank/DDBJ databases">
        <title>Genome Sequence of Antarctobacter heliothermus Strain SMS3 Isolated from a culture of the Diatom Skeletonema marinoi.</title>
        <authorList>
            <person name="Topel M."/>
            <person name="Pinder M.I.M."/>
            <person name="Johansson O.N."/>
            <person name="Kourtchenko O."/>
            <person name="Godhe A."/>
            <person name="Clarke A.K."/>
        </authorList>
    </citation>
    <scope>NUCLEOTIDE SEQUENCE [LARGE SCALE GENOMIC DNA]</scope>
    <source>
        <strain evidence="4 5">SMS3</strain>
    </source>
</reference>
<dbReference type="OrthoDB" id="9798496at2"/>
<keyword evidence="4" id="KW-0808">Transferase</keyword>
<organism evidence="4 5">
    <name type="scientific">Antarctobacter heliothermus</name>
    <dbReference type="NCBI Taxonomy" id="74033"/>
    <lineage>
        <taxon>Bacteria</taxon>
        <taxon>Pseudomonadati</taxon>
        <taxon>Pseudomonadota</taxon>
        <taxon>Alphaproteobacteria</taxon>
        <taxon>Rhodobacterales</taxon>
        <taxon>Roseobacteraceae</taxon>
        <taxon>Antarctobacter</taxon>
    </lineage>
</organism>
<evidence type="ECO:0000256" key="2">
    <source>
        <dbReference type="ARBA" id="ARBA00013346"/>
    </source>
</evidence>
<dbReference type="Gene3D" id="3.40.50.150">
    <property type="entry name" value="Vaccinia Virus protein VP39"/>
    <property type="match status" value="1"/>
</dbReference>
<dbReference type="SUPFAM" id="SSF53335">
    <property type="entry name" value="S-adenosyl-L-methionine-dependent methyltransferases"/>
    <property type="match status" value="1"/>
</dbReference>
<dbReference type="Proteomes" id="UP000203589">
    <property type="component" value="Chromosome"/>
</dbReference>
<dbReference type="CDD" id="cd02440">
    <property type="entry name" value="AdoMet_MTases"/>
    <property type="match status" value="1"/>
</dbReference>
<comment type="similarity">
    <text evidence="1">Belongs to the methyltransferase superfamily. L-isoaspartyl/D-aspartyl protein methyltransferase family.</text>
</comment>
<dbReference type="Pfam" id="PF01135">
    <property type="entry name" value="PCMT"/>
    <property type="match status" value="1"/>
</dbReference>
<dbReference type="GO" id="GO:0005737">
    <property type="term" value="C:cytoplasm"/>
    <property type="evidence" value="ECO:0007669"/>
    <property type="project" value="TreeGrafter"/>
</dbReference>
<proteinExistence type="inferred from homology"/>
<dbReference type="KEGG" id="aht:ANTHELSMS3_02609"/>
<accession>A0A222E565</accession>
<dbReference type="InterPro" id="IPR029063">
    <property type="entry name" value="SAM-dependent_MTases_sf"/>
</dbReference>
<evidence type="ECO:0000313" key="4">
    <source>
        <dbReference type="EMBL" id="ASP21270.1"/>
    </source>
</evidence>
<dbReference type="PANTHER" id="PTHR11579">
    <property type="entry name" value="PROTEIN-L-ISOASPARTATE O-METHYLTRANSFERASE"/>
    <property type="match status" value="1"/>
</dbReference>
<dbReference type="EMBL" id="CP022540">
    <property type="protein sequence ID" value="ASP21270.1"/>
    <property type="molecule type" value="Genomic_DNA"/>
</dbReference>
<dbReference type="InterPro" id="IPR000682">
    <property type="entry name" value="PCMT"/>
</dbReference>
<dbReference type="GO" id="GO:0032259">
    <property type="term" value="P:methylation"/>
    <property type="evidence" value="ECO:0007669"/>
    <property type="project" value="UniProtKB-KW"/>
</dbReference>
<evidence type="ECO:0000256" key="3">
    <source>
        <dbReference type="ARBA" id="ARBA00030757"/>
    </source>
</evidence>
<dbReference type="GO" id="GO:0004719">
    <property type="term" value="F:protein-L-isoaspartate (D-aspartate) O-methyltransferase activity"/>
    <property type="evidence" value="ECO:0007669"/>
    <property type="project" value="InterPro"/>
</dbReference>
<keyword evidence="5" id="KW-1185">Reference proteome</keyword>
<dbReference type="PANTHER" id="PTHR11579:SF18">
    <property type="entry name" value="PROTEIN-L-ISOASPARTATE O-METHYLTRANSFERASE"/>
    <property type="match status" value="1"/>
</dbReference>
<dbReference type="RefSeq" id="WP_094035204.1">
    <property type="nucleotide sequence ID" value="NZ_CP022540.1"/>
</dbReference>
<name>A0A222E565_9RHOB</name>
<evidence type="ECO:0000313" key="5">
    <source>
        <dbReference type="Proteomes" id="UP000203589"/>
    </source>
</evidence>
<protein>
    <recommendedName>
        <fullName evidence="2">Protein-L-isoaspartate O-methyltransferase</fullName>
    </recommendedName>
    <alternativeName>
        <fullName evidence="3">Protein L-isoaspartyl methyltransferase</fullName>
    </alternativeName>
</protein>